<dbReference type="CDD" id="cd00090">
    <property type="entry name" value="HTH_ARSR"/>
    <property type="match status" value="1"/>
</dbReference>
<dbReference type="Gene3D" id="1.10.10.10">
    <property type="entry name" value="Winged helix-like DNA-binding domain superfamily/Winged helix DNA-binding domain"/>
    <property type="match status" value="1"/>
</dbReference>
<dbReference type="InterPro" id="IPR011991">
    <property type="entry name" value="ArsR-like_HTH"/>
</dbReference>
<protein>
    <submittedName>
        <fullName evidence="2">Helix-turn-helix domain protein</fullName>
    </submittedName>
</protein>
<evidence type="ECO:0000256" key="1">
    <source>
        <dbReference type="SAM" id="MobiDB-lite"/>
    </source>
</evidence>
<sequence length="239" mass="25679">MSQQSSQAVLRTRARVLQAVLDHGPITAASIARQLDLTAAAIRRHLDALTDEGAIEVRELAGAKTGRGRPARHYVVSTAGHSRISHSYDELTVEALEFLEDKLGEGAIEEFARQRIGELMERVEARVGRRSATVAGRSRDLAAALDDEGYAASAIPVAVGTPLEAMQLCQGHCPIHKAAARYPQFCEAELDAFSEFLGVDIRRLSTLAAGGHVCNTHVPTSDVNRPLIDAPDQNQGGAR</sequence>
<name>A0A150H922_9MICO</name>
<evidence type="ECO:0000313" key="2">
    <source>
        <dbReference type="EMBL" id="KXZ58150.1"/>
    </source>
</evidence>
<reference evidence="2 3" key="1">
    <citation type="submission" date="2016-01" db="EMBL/GenBank/DDBJ databases">
        <title>Use of Whole Genome Sequencing to ascertain that Brevibacterium massiliense (Roux, Raoult 2009) is a later heterotypic synonym of Brevibacterium ravenspurgense (Mages 2008).</title>
        <authorList>
            <person name="Bernier A.-M."/>
            <person name="Burdz T."/>
            <person name="Huynh C."/>
            <person name="Pachecho A.L."/>
            <person name="Wiebe D."/>
            <person name="Bonner C."/>
            <person name="Bernard K."/>
        </authorList>
    </citation>
    <scope>NUCLEOTIDE SEQUENCE [LARGE SCALE GENOMIC DNA]</scope>
    <source>
        <strain evidence="2 3">CCUG56047</strain>
    </source>
</reference>
<evidence type="ECO:0000313" key="3">
    <source>
        <dbReference type="Proteomes" id="UP000243589"/>
    </source>
</evidence>
<dbReference type="Proteomes" id="UP000243589">
    <property type="component" value="Unassembled WGS sequence"/>
</dbReference>
<dbReference type="Pfam" id="PF12840">
    <property type="entry name" value="HTH_20"/>
    <property type="match status" value="1"/>
</dbReference>
<accession>A0A150H922</accession>
<gene>
    <name evidence="2" type="ORF">Bravens_01187</name>
</gene>
<dbReference type="PATRIC" id="fig|479117.4.peg.1183"/>
<organism evidence="2 3">
    <name type="scientific">Brevibacterium ravenspurgense</name>
    <dbReference type="NCBI Taxonomy" id="479117"/>
    <lineage>
        <taxon>Bacteria</taxon>
        <taxon>Bacillati</taxon>
        <taxon>Actinomycetota</taxon>
        <taxon>Actinomycetes</taxon>
        <taxon>Micrococcales</taxon>
        <taxon>Brevibacteriaceae</taxon>
        <taxon>Brevibacterium</taxon>
    </lineage>
</organism>
<feature type="region of interest" description="Disordered" evidence="1">
    <location>
        <begin position="220"/>
        <end position="239"/>
    </location>
</feature>
<proteinExistence type="predicted"/>
<dbReference type="InterPro" id="IPR036388">
    <property type="entry name" value="WH-like_DNA-bd_sf"/>
</dbReference>
<keyword evidence="3" id="KW-1185">Reference proteome</keyword>
<dbReference type="AlphaFoldDB" id="A0A150H922"/>
<dbReference type="EMBL" id="LQQC01000010">
    <property type="protein sequence ID" value="KXZ58150.1"/>
    <property type="molecule type" value="Genomic_DNA"/>
</dbReference>
<dbReference type="InterPro" id="IPR036390">
    <property type="entry name" value="WH_DNA-bd_sf"/>
</dbReference>
<dbReference type="SUPFAM" id="SSF46785">
    <property type="entry name" value="Winged helix' DNA-binding domain"/>
    <property type="match status" value="1"/>
</dbReference>
<dbReference type="RefSeq" id="WP_062021300.1">
    <property type="nucleotide sequence ID" value="NZ_LQQC01000010.1"/>
</dbReference>
<comment type="caution">
    <text evidence="2">The sequence shown here is derived from an EMBL/GenBank/DDBJ whole genome shotgun (WGS) entry which is preliminary data.</text>
</comment>